<dbReference type="EMBL" id="FLUM01000001">
    <property type="protein sequence ID" value="SBV97397.1"/>
    <property type="molecule type" value="Genomic_DNA"/>
</dbReference>
<proteinExistence type="predicted"/>
<protein>
    <recommendedName>
        <fullName evidence="3">Class II aldolase/adducin N-terminal domain-containing protein</fullName>
    </recommendedName>
</protein>
<dbReference type="InterPro" id="IPR001303">
    <property type="entry name" value="Aldolase_II/adducin_N"/>
</dbReference>
<dbReference type="Pfam" id="PF00596">
    <property type="entry name" value="Aldolase_II"/>
    <property type="match status" value="1"/>
</dbReference>
<dbReference type="GO" id="GO:0005829">
    <property type="term" value="C:cytosol"/>
    <property type="evidence" value="ECO:0007669"/>
    <property type="project" value="TreeGrafter"/>
</dbReference>
<dbReference type="GO" id="GO:0016832">
    <property type="term" value="F:aldehyde-lyase activity"/>
    <property type="evidence" value="ECO:0007669"/>
    <property type="project" value="TreeGrafter"/>
</dbReference>
<evidence type="ECO:0000256" key="1">
    <source>
        <dbReference type="ARBA" id="ARBA00022723"/>
    </source>
</evidence>
<dbReference type="SMART" id="SM01007">
    <property type="entry name" value="Aldolase_II"/>
    <property type="match status" value="1"/>
</dbReference>
<evidence type="ECO:0000313" key="4">
    <source>
        <dbReference type="EMBL" id="SBV97397.1"/>
    </source>
</evidence>
<name>A0A212JD79_9BACT</name>
<reference evidence="4" key="1">
    <citation type="submission" date="2016-04" db="EMBL/GenBank/DDBJ databases">
        <authorList>
            <person name="Evans L.H."/>
            <person name="Alamgir A."/>
            <person name="Owens N."/>
            <person name="Weber N.D."/>
            <person name="Virtaneva K."/>
            <person name="Barbian K."/>
            <person name="Babar A."/>
            <person name="Rosenke K."/>
        </authorList>
    </citation>
    <scope>NUCLEOTIDE SEQUENCE</scope>
    <source>
        <strain evidence="4">86-1</strain>
    </source>
</reference>
<evidence type="ECO:0000259" key="3">
    <source>
        <dbReference type="SMART" id="SM01007"/>
    </source>
</evidence>
<dbReference type="GO" id="GO:0019323">
    <property type="term" value="P:pentose catabolic process"/>
    <property type="evidence" value="ECO:0007669"/>
    <property type="project" value="TreeGrafter"/>
</dbReference>
<sequence length="214" mass="23785">MITKEHIAKFIEQAHRVGKERLQLCSSGNLSWRVEGNTALVSGTGSWLPRLAEENVAVCDISTGLRIDGPKPSMESVFHLGVLRERKDMNVVLHFQSEYATIVSCMKNKPENFNVVAEVPCYCGREIPVIPYFRPGSKELADAVTNALKEHDCVLMSKHGQAVCGKDFDDAFQKAVFFEFACGIIVRAGEGNYQTLSDEEIRDLEVYILGKSGK</sequence>
<keyword evidence="1" id="KW-0479">Metal-binding</keyword>
<keyword evidence="2" id="KW-0456">Lyase</keyword>
<feature type="domain" description="Class II aldolase/adducin N-terminal" evidence="3">
    <location>
        <begin position="8"/>
        <end position="186"/>
    </location>
</feature>
<dbReference type="AlphaFoldDB" id="A0A212JD79"/>
<dbReference type="RefSeq" id="WP_296940236.1">
    <property type="nucleotide sequence ID" value="NZ_LT599032.1"/>
</dbReference>
<dbReference type="PANTHER" id="PTHR22789:SF0">
    <property type="entry name" value="3-OXO-TETRONATE 4-PHOSPHATE DECARBOXYLASE-RELATED"/>
    <property type="match status" value="1"/>
</dbReference>
<dbReference type="InterPro" id="IPR050197">
    <property type="entry name" value="Aldolase_class_II_sugar_metab"/>
</dbReference>
<evidence type="ECO:0000256" key="2">
    <source>
        <dbReference type="ARBA" id="ARBA00023239"/>
    </source>
</evidence>
<dbReference type="InterPro" id="IPR036409">
    <property type="entry name" value="Aldolase_II/adducin_N_sf"/>
</dbReference>
<dbReference type="Gene3D" id="3.40.225.10">
    <property type="entry name" value="Class II aldolase/adducin N-terminal domain"/>
    <property type="match status" value="1"/>
</dbReference>
<accession>A0A212JD79</accession>
<gene>
    <name evidence="4" type="ORF">KL86DYS1_11899</name>
</gene>
<dbReference type="SUPFAM" id="SSF53639">
    <property type="entry name" value="AraD/HMP-PK domain-like"/>
    <property type="match status" value="1"/>
</dbReference>
<dbReference type="GO" id="GO:0046872">
    <property type="term" value="F:metal ion binding"/>
    <property type="evidence" value="ECO:0007669"/>
    <property type="project" value="UniProtKB-KW"/>
</dbReference>
<organism evidence="4">
    <name type="scientific">uncultured Dysgonomonas sp</name>
    <dbReference type="NCBI Taxonomy" id="206096"/>
    <lineage>
        <taxon>Bacteria</taxon>
        <taxon>Pseudomonadati</taxon>
        <taxon>Bacteroidota</taxon>
        <taxon>Bacteroidia</taxon>
        <taxon>Bacteroidales</taxon>
        <taxon>Dysgonomonadaceae</taxon>
        <taxon>Dysgonomonas</taxon>
        <taxon>environmental samples</taxon>
    </lineage>
</organism>
<dbReference type="PANTHER" id="PTHR22789">
    <property type="entry name" value="FUCULOSE PHOSPHATE ALDOLASE"/>
    <property type="match status" value="1"/>
</dbReference>